<dbReference type="AlphaFoldDB" id="A0A858U652"/>
<dbReference type="KEGG" id="mphe:HGG69_01135"/>
<dbReference type="EMBL" id="CP051481">
    <property type="protein sequence ID" value="QJG66927.1"/>
    <property type="molecule type" value="Genomic_DNA"/>
</dbReference>
<keyword evidence="5" id="KW-1185">Reference proteome</keyword>
<evidence type="ECO:0000259" key="3">
    <source>
        <dbReference type="Pfam" id="PF03202"/>
    </source>
</evidence>
<accession>A0A858U652</accession>
<dbReference type="Pfam" id="PF03202">
    <property type="entry name" value="Lipoprotein_10"/>
    <property type="match status" value="1"/>
</dbReference>
<dbReference type="InterPro" id="IPR054825">
    <property type="entry name" value="P68-like"/>
</dbReference>
<evidence type="ECO:0000256" key="1">
    <source>
        <dbReference type="ARBA" id="ARBA00009031"/>
    </source>
</evidence>
<dbReference type="InterPro" id="IPR004890">
    <property type="entry name" value="Lipoprotein_10_C"/>
</dbReference>
<feature type="chain" id="PRO_5032792862" description="Mycoplasma lipoprotein C-terminal domain-containing protein" evidence="2">
    <location>
        <begin position="24"/>
        <end position="703"/>
    </location>
</feature>
<protein>
    <recommendedName>
        <fullName evidence="3">Mycoplasma lipoprotein C-terminal domain-containing protein</fullName>
    </recommendedName>
</protein>
<organism evidence="4 5">
    <name type="scientific">Mycoplasma phocoenae</name>
    <dbReference type="NCBI Taxonomy" id="754517"/>
    <lineage>
        <taxon>Bacteria</taxon>
        <taxon>Bacillati</taxon>
        <taxon>Mycoplasmatota</taxon>
        <taxon>Mollicutes</taxon>
        <taxon>Mycoplasmataceae</taxon>
        <taxon>Mycoplasma</taxon>
    </lineage>
</organism>
<sequence>MQKIKRILKMLSPIAVLTPCVLASISCTSRFEQEEREKLRIVTFYSNDVEKKRYKALVEIIDSYNKYVDENQSKNSELMKIEPYVLGKNHEEMISKLRLGLSNKDSSNLGNLILAYPSVAVAIAEYDMSLDFNNSTKNIYDKYTSINKNLLGLDPNKKWVLPFGRSTEIMTIDKLALAHIIKQIDQYNKKINNKSIISTENAKKINEAITQYDSNSTDEKERNFIENYWKITEQSIQKHWNSFDLSYLDDSILDSYDSLYKFSQFVSLLLNESNAQNDVYTLGFDNPISELYMQLFNESGNNWDEYFLKPDKNNSVKLDYKKILNDKTSKEHKIFKSKLSQLLNIINTGRMYTQYSNDYFNSVRIQKDHKILFAISSSRAINYYKYAPNFSLTYKQQNISYLADNGNGLKYQDNNIIWESGKYKKVVLTNDHITNNQRNKIIQFAKDAKDIQVLYNGANAFELFKKNKNDLMKVYINTEYDKKAKKMLPLTPEQIKKIDEVDLNVSDVATYKQMVEEEKKLAKNKYEIIYLIKNIEKTTENYKKLNDNETFVTTTPKYKEKSKDVRGTYFVQGPSLMAMHANQKQNKATQHFVQWLYEHKTNYDKYIATPVERFASQSEYIFPSDNFGKLYKDKHVKNNVFNDIQIENQKSDMLPFEEPVDTSSQIFREAIEVNLNLAIKDSYKKDNQLTIDQLIMNIKNKIK</sequence>
<dbReference type="Proteomes" id="UP000501060">
    <property type="component" value="Chromosome"/>
</dbReference>
<keyword evidence="2" id="KW-0732">Signal</keyword>
<gene>
    <name evidence="4" type="ORF">HGG69_01135</name>
</gene>
<evidence type="ECO:0000313" key="4">
    <source>
        <dbReference type="EMBL" id="QJG66927.1"/>
    </source>
</evidence>
<evidence type="ECO:0000256" key="2">
    <source>
        <dbReference type="SAM" id="SignalP"/>
    </source>
</evidence>
<dbReference type="RefSeq" id="WP_169604978.1">
    <property type="nucleotide sequence ID" value="NZ_CP051481.1"/>
</dbReference>
<name>A0A858U652_9MOLU</name>
<reference evidence="4 5" key="1">
    <citation type="submission" date="2020-04" db="EMBL/GenBank/DDBJ databases">
        <title>Novel Mycoplasma species detected in Phocoena phocoena (harbor porpoise) from the USA.</title>
        <authorList>
            <person name="Volokhov D.V."/>
        </authorList>
    </citation>
    <scope>NUCLEOTIDE SEQUENCE [LARGE SCALE GENOMIC DNA]</scope>
    <source>
        <strain evidence="4 5">Phocoena C-264-GEN</strain>
    </source>
</reference>
<comment type="similarity">
    <text evidence="1">Belongs to the MG185/MG260 family.</text>
</comment>
<proteinExistence type="inferred from homology"/>
<dbReference type="PROSITE" id="PS51257">
    <property type="entry name" value="PROKAR_LIPOPROTEIN"/>
    <property type="match status" value="1"/>
</dbReference>
<feature type="domain" description="Mycoplasma lipoprotein C-terminal" evidence="3">
    <location>
        <begin position="571"/>
        <end position="677"/>
    </location>
</feature>
<feature type="signal peptide" evidence="2">
    <location>
        <begin position="1"/>
        <end position="23"/>
    </location>
</feature>
<evidence type="ECO:0000313" key="5">
    <source>
        <dbReference type="Proteomes" id="UP000501060"/>
    </source>
</evidence>
<dbReference type="NCBIfam" id="NF045826">
    <property type="entry name" value="lipo_P68"/>
    <property type="match status" value="1"/>
</dbReference>